<proteinExistence type="predicted"/>
<accession>A0ABV9R0N4</accession>
<organism evidence="1 2">
    <name type="scientific">Dokdonella ginsengisoli</name>
    <dbReference type="NCBI Taxonomy" id="363846"/>
    <lineage>
        <taxon>Bacteria</taxon>
        <taxon>Pseudomonadati</taxon>
        <taxon>Pseudomonadota</taxon>
        <taxon>Gammaproteobacteria</taxon>
        <taxon>Lysobacterales</taxon>
        <taxon>Rhodanobacteraceae</taxon>
        <taxon>Dokdonella</taxon>
    </lineage>
</organism>
<protein>
    <submittedName>
        <fullName evidence="1">Uncharacterized protein</fullName>
    </submittedName>
</protein>
<keyword evidence="2" id="KW-1185">Reference proteome</keyword>
<name>A0ABV9R0N4_9GAMM</name>
<evidence type="ECO:0000313" key="2">
    <source>
        <dbReference type="Proteomes" id="UP001595886"/>
    </source>
</evidence>
<evidence type="ECO:0000313" key="1">
    <source>
        <dbReference type="EMBL" id="MFC4822508.1"/>
    </source>
</evidence>
<dbReference type="Proteomes" id="UP001595886">
    <property type="component" value="Unassembled WGS sequence"/>
</dbReference>
<dbReference type="RefSeq" id="WP_380022841.1">
    <property type="nucleotide sequence ID" value="NZ_JBHSHD010000017.1"/>
</dbReference>
<comment type="caution">
    <text evidence="1">The sequence shown here is derived from an EMBL/GenBank/DDBJ whole genome shotgun (WGS) entry which is preliminary data.</text>
</comment>
<reference evidence="2" key="1">
    <citation type="journal article" date="2019" name="Int. J. Syst. Evol. Microbiol.">
        <title>The Global Catalogue of Microorganisms (GCM) 10K type strain sequencing project: providing services to taxonomists for standard genome sequencing and annotation.</title>
        <authorList>
            <consortium name="The Broad Institute Genomics Platform"/>
            <consortium name="The Broad Institute Genome Sequencing Center for Infectious Disease"/>
            <person name="Wu L."/>
            <person name="Ma J."/>
        </authorList>
    </citation>
    <scope>NUCLEOTIDE SEQUENCE [LARGE SCALE GENOMIC DNA]</scope>
    <source>
        <strain evidence="2">CCUG 30340</strain>
    </source>
</reference>
<dbReference type="EMBL" id="JBHSHD010000017">
    <property type="protein sequence ID" value="MFC4822508.1"/>
    <property type="molecule type" value="Genomic_DNA"/>
</dbReference>
<sequence length="193" mass="18641">MLLLPAIAAAVDYPLTGTISVNGQAGALPSGGTFAGSGYDAASGAIAAGRFTFPQATTSYSSPLGPVVVTYQLSQSGQSSGQVAPDGVAALTPAILRLQVVSASSPLGPIDVGTCVLEPIEVALAGTGSPGGLDLSGAGFTIPPVGAGDCGGFGSQINQAIAGDDNALALQMAGDFTPPAGDDTIFGDGFEAP</sequence>
<gene>
    <name evidence="1" type="ORF">ACFO6Q_19470</name>
</gene>